<dbReference type="RefSeq" id="WP_171088949.1">
    <property type="nucleotide sequence ID" value="NZ_CP053069.1"/>
</dbReference>
<evidence type="ECO:0000313" key="1">
    <source>
        <dbReference type="EMBL" id="QJR09242.1"/>
    </source>
</evidence>
<dbReference type="Proteomes" id="UP000501534">
    <property type="component" value="Chromosome"/>
</dbReference>
<evidence type="ECO:0000313" key="2">
    <source>
        <dbReference type="Proteomes" id="UP000501534"/>
    </source>
</evidence>
<dbReference type="AlphaFoldDB" id="A0A6M4GPZ1"/>
<accession>A0A6M4GPZ1</accession>
<name>A0A6M4GPZ1_9PROT</name>
<dbReference type="EMBL" id="CP053069">
    <property type="protein sequence ID" value="QJR09242.1"/>
    <property type="molecule type" value="Genomic_DNA"/>
</dbReference>
<sequence>MKSVPFYFSGDDDGHFYALAWCDGFYVNSGGNVPSAIAIYFSPSPAFTRYSMSIHSLNGDHHLYHRGPDYTPAAEAIIIDGMVTFSVPPYAWTLVSKPESSLFLAGHEPGYQQARADLCRCLYAPRMKAWSAASLRSAPFFLPPKGGFVPRDAYADTFENQEFLQATIGHET</sequence>
<gene>
    <name evidence="1" type="ORF">DSM104443_00279</name>
</gene>
<protein>
    <submittedName>
        <fullName evidence="1">Uncharacterized protein</fullName>
    </submittedName>
</protein>
<proteinExistence type="predicted"/>
<reference evidence="1 2" key="1">
    <citation type="submission" date="2020-04" db="EMBL/GenBank/DDBJ databases">
        <title>Usitatibacter rugosus gen. nov., sp. nov. and Usitatibacter palustris sp. nov., novel members of Usitatibacteraceae fam. nov. within the order Nitrosomonadales isolated from soil.</title>
        <authorList>
            <person name="Huber K.J."/>
            <person name="Neumann-Schaal M."/>
            <person name="Geppert A."/>
            <person name="Luckner M."/>
            <person name="Wanner G."/>
            <person name="Overmann J."/>
        </authorList>
    </citation>
    <scope>NUCLEOTIDE SEQUENCE [LARGE SCALE GENOMIC DNA]</scope>
    <source>
        <strain evidence="1 2">0125_3</strain>
    </source>
</reference>
<keyword evidence="2" id="KW-1185">Reference proteome</keyword>
<organism evidence="1 2">
    <name type="scientific">Usitatibacter rugosus</name>
    <dbReference type="NCBI Taxonomy" id="2732067"/>
    <lineage>
        <taxon>Bacteria</taxon>
        <taxon>Pseudomonadati</taxon>
        <taxon>Pseudomonadota</taxon>
        <taxon>Betaproteobacteria</taxon>
        <taxon>Nitrosomonadales</taxon>
        <taxon>Usitatibacteraceae</taxon>
        <taxon>Usitatibacter</taxon>
    </lineage>
</organism>
<dbReference type="KEGG" id="uru:DSM104443_00279"/>